<evidence type="ECO:0000313" key="2">
    <source>
        <dbReference type="EMBL" id="SMX48987.1"/>
    </source>
</evidence>
<gene>
    <name evidence="2" type="ORF">PEV8663_04054</name>
</gene>
<name>A0A238L1X4_9RHOB</name>
<evidence type="ECO:0000256" key="1">
    <source>
        <dbReference type="SAM" id="Phobius"/>
    </source>
</evidence>
<organism evidence="2 3">
    <name type="scientific">Pelagimonas varians</name>
    <dbReference type="NCBI Taxonomy" id="696760"/>
    <lineage>
        <taxon>Bacteria</taxon>
        <taxon>Pseudomonadati</taxon>
        <taxon>Pseudomonadota</taxon>
        <taxon>Alphaproteobacteria</taxon>
        <taxon>Rhodobacterales</taxon>
        <taxon>Roseobacteraceae</taxon>
        <taxon>Pelagimonas</taxon>
    </lineage>
</organism>
<feature type="transmembrane region" description="Helical" evidence="1">
    <location>
        <begin position="62"/>
        <end position="85"/>
    </location>
</feature>
<feature type="transmembrane region" description="Helical" evidence="1">
    <location>
        <begin position="30"/>
        <end position="50"/>
    </location>
</feature>
<sequence length="98" mass="11063">MQQPSDNWKRIRRAALERAQRTAITPLTPLYTIYASVCVCYLVGFLRFQFFDISAGPDWITAMQLLVVVISGALVPVLTGSVLTLHVTRLRLDQLVEE</sequence>
<keyword evidence="3" id="KW-1185">Reference proteome</keyword>
<evidence type="ECO:0000313" key="3">
    <source>
        <dbReference type="Proteomes" id="UP000220836"/>
    </source>
</evidence>
<dbReference type="Proteomes" id="UP000220836">
    <property type="component" value="Unassembled WGS sequence"/>
</dbReference>
<keyword evidence="1" id="KW-0812">Transmembrane</keyword>
<protein>
    <submittedName>
        <fullName evidence="2">Uncharacterized protein</fullName>
    </submittedName>
</protein>
<keyword evidence="1" id="KW-0472">Membrane</keyword>
<reference evidence="2 3" key="1">
    <citation type="submission" date="2017-05" db="EMBL/GenBank/DDBJ databases">
        <authorList>
            <person name="Song R."/>
            <person name="Chenine A.L."/>
            <person name="Ruprecht R.M."/>
        </authorList>
    </citation>
    <scope>NUCLEOTIDE SEQUENCE [LARGE SCALE GENOMIC DNA]</scope>
    <source>
        <strain evidence="2 3">CECT 8663</strain>
    </source>
</reference>
<accession>A0A238L1X4</accession>
<keyword evidence="1" id="KW-1133">Transmembrane helix</keyword>
<proteinExistence type="predicted"/>
<dbReference type="EMBL" id="FXYH01000019">
    <property type="protein sequence ID" value="SMX48987.1"/>
    <property type="molecule type" value="Genomic_DNA"/>
</dbReference>
<dbReference type="AlphaFoldDB" id="A0A238L1X4"/>